<keyword evidence="1" id="KW-1133">Transmembrane helix</keyword>
<evidence type="ECO:0000313" key="3">
    <source>
        <dbReference type="EMBL" id="AXL05129.1"/>
    </source>
</evidence>
<name>A0A346AD17_AERHY</name>
<sequence length="368" mass="41677">MNILVWHFGRKGAGPKYNYEMALALNELTNDDYEIHAAVSNDADNILDYHTAKLKLFSVNTYTGIFSAILSLFKIFYVRKKLIKYIVDNEIDCVYCTMPHIWNFFFSSKFKSIGVRYLLTIHDPASHSGEENKIIDYVSKLDRKNADAIVTLTNYAKDELKHLDKKIFVIPHPAFSFSPAPTINVKELPDKKVKLVFFGRIHHYKGLDILLDAYKKLKSENEKFTLSIYGAGDMAPYMPTLHGLSDVHIENRWILEEEINEIMASHDICVTPYRDATQSGVIATAMACGVPVIATPVAGLKEQILDGETGLFSDDITARSLYKVILRLSNDKLLYKNISMNSLKFVKEQMTWEKAAVSSISAIKSLCI</sequence>
<protein>
    <submittedName>
        <fullName evidence="3">Glycosyltransferase</fullName>
    </submittedName>
</protein>
<keyword evidence="1" id="KW-0472">Membrane</keyword>
<keyword evidence="1" id="KW-0812">Transmembrane</keyword>
<dbReference type="Gene3D" id="3.40.50.2000">
    <property type="entry name" value="Glycogen Phosphorylase B"/>
    <property type="match status" value="2"/>
</dbReference>
<evidence type="ECO:0000259" key="2">
    <source>
        <dbReference type="Pfam" id="PF13439"/>
    </source>
</evidence>
<reference evidence="3" key="1">
    <citation type="submission" date="2018-06" db="EMBL/GenBank/DDBJ databases">
        <title>Genetic diversity of the Aeromonas Hydrophila O antigens and development of a suspension array for serotype detection.</title>
        <authorList>
            <person name="Cao H."/>
            <person name="Liu B."/>
        </authorList>
    </citation>
    <scope>NUCLEOTIDE SEQUENCE</scope>
    <source>
        <strain evidence="3">G5400</strain>
    </source>
</reference>
<dbReference type="SUPFAM" id="SSF53756">
    <property type="entry name" value="UDP-Glycosyltransferase/glycogen phosphorylase"/>
    <property type="match status" value="1"/>
</dbReference>
<dbReference type="PANTHER" id="PTHR45947">
    <property type="entry name" value="SULFOQUINOVOSYL TRANSFERASE SQD2"/>
    <property type="match status" value="1"/>
</dbReference>
<dbReference type="InterPro" id="IPR028098">
    <property type="entry name" value="Glyco_trans_4-like_N"/>
</dbReference>
<dbReference type="GO" id="GO:0016757">
    <property type="term" value="F:glycosyltransferase activity"/>
    <property type="evidence" value="ECO:0007669"/>
    <property type="project" value="TreeGrafter"/>
</dbReference>
<dbReference type="Pfam" id="PF13692">
    <property type="entry name" value="Glyco_trans_1_4"/>
    <property type="match status" value="1"/>
</dbReference>
<accession>A0A346AD17</accession>
<dbReference type="CDD" id="cd03801">
    <property type="entry name" value="GT4_PimA-like"/>
    <property type="match status" value="1"/>
</dbReference>
<evidence type="ECO:0000256" key="1">
    <source>
        <dbReference type="SAM" id="Phobius"/>
    </source>
</evidence>
<dbReference type="AlphaFoldDB" id="A0A346AD17"/>
<keyword evidence="3" id="KW-0808">Transferase</keyword>
<dbReference type="InterPro" id="IPR050194">
    <property type="entry name" value="Glycosyltransferase_grp1"/>
</dbReference>
<dbReference type="EMBL" id="MH449685">
    <property type="protein sequence ID" value="AXL05129.1"/>
    <property type="molecule type" value="Genomic_DNA"/>
</dbReference>
<dbReference type="Pfam" id="PF13439">
    <property type="entry name" value="Glyco_transf_4"/>
    <property type="match status" value="1"/>
</dbReference>
<organism evidence="3">
    <name type="scientific">Aeromonas hydrophila</name>
    <dbReference type="NCBI Taxonomy" id="644"/>
    <lineage>
        <taxon>Bacteria</taxon>
        <taxon>Pseudomonadati</taxon>
        <taxon>Pseudomonadota</taxon>
        <taxon>Gammaproteobacteria</taxon>
        <taxon>Aeromonadales</taxon>
        <taxon>Aeromonadaceae</taxon>
        <taxon>Aeromonas</taxon>
    </lineage>
</organism>
<feature type="domain" description="Glycosyltransferase subfamily 4-like N-terminal" evidence="2">
    <location>
        <begin position="27"/>
        <end position="172"/>
    </location>
</feature>
<proteinExistence type="predicted"/>
<gene>
    <name evidence="3" type="primary">gt1</name>
</gene>
<dbReference type="PANTHER" id="PTHR45947:SF3">
    <property type="entry name" value="SULFOQUINOVOSYL TRANSFERASE SQD2"/>
    <property type="match status" value="1"/>
</dbReference>
<feature type="transmembrane region" description="Helical" evidence="1">
    <location>
        <begin position="57"/>
        <end position="77"/>
    </location>
</feature>